<evidence type="ECO:0000256" key="1">
    <source>
        <dbReference type="ARBA" id="ARBA00023002"/>
    </source>
</evidence>
<comment type="caution">
    <text evidence="4">The sequence shown here is derived from an EMBL/GenBank/DDBJ whole genome shotgun (WGS) entry which is preliminary data.</text>
</comment>
<sequence>MSFELAIRPGDLVLITGATGSVGGAVANEILKAGYRVRALVRDETKAGYLREAFHARYGQAAFETRLVQDPTVHTDLVDAMQVKKGCAGVVHMASNTSLSPDPEVVIPSSVNLATAMLRAAAATPTIKRFVFTSSTSTLPPFLVPINNNNNNINSSETTHSVTVTATGPDSWASEETVQKGWAKPYSPANAGAVYASSKILSERACWEFVAAEKPSFVLNTVVPATQIGELVHPSLVSSANGLLWKIWKGGPDAERVKGLLHFVRGSIGVGGKGSCLLNLSDSGLLHLAALTHADVQGERVLGIGEVFDGNDVIDFMKRMDPGRDLPAKVGSGGDVGASEKIQAVVDRSQTLELLARFGRTGFVGLEESLRQMVASGSLEA</sequence>
<evidence type="ECO:0000313" key="4">
    <source>
        <dbReference type="EMBL" id="KAH7024436.1"/>
    </source>
</evidence>
<name>A0A9P8XX36_9PEZI</name>
<dbReference type="Gene3D" id="3.40.50.720">
    <property type="entry name" value="NAD(P)-binding Rossmann-like Domain"/>
    <property type="match status" value="1"/>
</dbReference>
<dbReference type="InterPro" id="IPR050425">
    <property type="entry name" value="NAD(P)_dehydrat-like"/>
</dbReference>
<evidence type="ECO:0000259" key="3">
    <source>
        <dbReference type="Pfam" id="PF01370"/>
    </source>
</evidence>
<dbReference type="RefSeq" id="XP_046007984.1">
    <property type="nucleotide sequence ID" value="XM_046162048.1"/>
</dbReference>
<keyword evidence="1" id="KW-0560">Oxidoreductase</keyword>
<organism evidence="4 5">
    <name type="scientific">Microdochium trichocladiopsis</name>
    <dbReference type="NCBI Taxonomy" id="1682393"/>
    <lineage>
        <taxon>Eukaryota</taxon>
        <taxon>Fungi</taxon>
        <taxon>Dikarya</taxon>
        <taxon>Ascomycota</taxon>
        <taxon>Pezizomycotina</taxon>
        <taxon>Sordariomycetes</taxon>
        <taxon>Xylariomycetidae</taxon>
        <taxon>Xylariales</taxon>
        <taxon>Microdochiaceae</taxon>
        <taxon>Microdochium</taxon>
    </lineage>
</organism>
<dbReference type="GeneID" id="70191594"/>
<dbReference type="AlphaFoldDB" id="A0A9P8XX36"/>
<dbReference type="Proteomes" id="UP000756346">
    <property type="component" value="Unassembled WGS sequence"/>
</dbReference>
<protein>
    <recommendedName>
        <fullName evidence="3">NAD-dependent epimerase/dehydratase domain-containing protein</fullName>
    </recommendedName>
</protein>
<dbReference type="EMBL" id="JAGTJQ010000009">
    <property type="protein sequence ID" value="KAH7024436.1"/>
    <property type="molecule type" value="Genomic_DNA"/>
</dbReference>
<reference evidence="4" key="1">
    <citation type="journal article" date="2021" name="Nat. Commun.">
        <title>Genetic determinants of endophytism in the Arabidopsis root mycobiome.</title>
        <authorList>
            <person name="Mesny F."/>
            <person name="Miyauchi S."/>
            <person name="Thiergart T."/>
            <person name="Pickel B."/>
            <person name="Atanasova L."/>
            <person name="Karlsson M."/>
            <person name="Huettel B."/>
            <person name="Barry K.W."/>
            <person name="Haridas S."/>
            <person name="Chen C."/>
            <person name="Bauer D."/>
            <person name="Andreopoulos W."/>
            <person name="Pangilinan J."/>
            <person name="LaButti K."/>
            <person name="Riley R."/>
            <person name="Lipzen A."/>
            <person name="Clum A."/>
            <person name="Drula E."/>
            <person name="Henrissat B."/>
            <person name="Kohler A."/>
            <person name="Grigoriev I.V."/>
            <person name="Martin F.M."/>
            <person name="Hacquard S."/>
        </authorList>
    </citation>
    <scope>NUCLEOTIDE SEQUENCE</scope>
    <source>
        <strain evidence="4">MPI-CAGE-CH-0230</strain>
    </source>
</reference>
<dbReference type="PANTHER" id="PTHR10366:SF562">
    <property type="entry name" value="ALDEHYDE REDUCTASE II (AFU_ORTHOLOGUE AFUA_1G11360)"/>
    <property type="match status" value="1"/>
</dbReference>
<gene>
    <name evidence="4" type="ORF">B0I36DRAFT_415727</name>
</gene>
<dbReference type="SUPFAM" id="SSF51735">
    <property type="entry name" value="NAD(P)-binding Rossmann-fold domains"/>
    <property type="match status" value="1"/>
</dbReference>
<feature type="domain" description="NAD-dependent epimerase/dehydratase" evidence="3">
    <location>
        <begin position="13"/>
        <end position="213"/>
    </location>
</feature>
<dbReference type="OrthoDB" id="2735536at2759"/>
<proteinExistence type="inferred from homology"/>
<dbReference type="PANTHER" id="PTHR10366">
    <property type="entry name" value="NAD DEPENDENT EPIMERASE/DEHYDRATASE"/>
    <property type="match status" value="1"/>
</dbReference>
<evidence type="ECO:0000313" key="5">
    <source>
        <dbReference type="Proteomes" id="UP000756346"/>
    </source>
</evidence>
<dbReference type="Pfam" id="PF01370">
    <property type="entry name" value="Epimerase"/>
    <property type="match status" value="1"/>
</dbReference>
<evidence type="ECO:0000256" key="2">
    <source>
        <dbReference type="ARBA" id="ARBA00023445"/>
    </source>
</evidence>
<comment type="similarity">
    <text evidence="2">Belongs to the NAD(P)-dependent epimerase/dehydratase family. Dihydroflavonol-4-reductase subfamily.</text>
</comment>
<dbReference type="InterPro" id="IPR001509">
    <property type="entry name" value="Epimerase_deHydtase"/>
</dbReference>
<keyword evidence="5" id="KW-1185">Reference proteome</keyword>
<dbReference type="InterPro" id="IPR036291">
    <property type="entry name" value="NAD(P)-bd_dom_sf"/>
</dbReference>
<dbReference type="GO" id="GO:0016616">
    <property type="term" value="F:oxidoreductase activity, acting on the CH-OH group of donors, NAD or NADP as acceptor"/>
    <property type="evidence" value="ECO:0007669"/>
    <property type="project" value="TreeGrafter"/>
</dbReference>
<accession>A0A9P8XX36</accession>